<evidence type="ECO:0008006" key="7">
    <source>
        <dbReference type="Google" id="ProtNLM"/>
    </source>
</evidence>
<evidence type="ECO:0000256" key="1">
    <source>
        <dbReference type="ARBA" id="ARBA00007626"/>
    </source>
</evidence>
<feature type="repeat" description="PPR" evidence="3">
    <location>
        <begin position="195"/>
        <end position="229"/>
    </location>
</feature>
<feature type="repeat" description="PPR" evidence="3">
    <location>
        <begin position="823"/>
        <end position="857"/>
    </location>
</feature>
<dbReference type="EnsemblPlants" id="Kaladp0024s0268.1.v1.1">
    <property type="protein sequence ID" value="Kaladp0024s0268.1.v1.1.CDS.1"/>
    <property type="gene ID" value="Kaladp0024s0268.v1.1"/>
</dbReference>
<feature type="compositionally biased region" description="Basic and acidic residues" evidence="4">
    <location>
        <begin position="69"/>
        <end position="85"/>
    </location>
</feature>
<accession>A0A7N0T5N1</accession>
<feature type="repeat" description="PPR" evidence="3">
    <location>
        <begin position="753"/>
        <end position="787"/>
    </location>
</feature>
<dbReference type="GO" id="GO:0042134">
    <property type="term" value="F:rRNA primary transcript binding"/>
    <property type="evidence" value="ECO:0007669"/>
    <property type="project" value="TreeGrafter"/>
</dbReference>
<dbReference type="InterPro" id="IPR002885">
    <property type="entry name" value="PPR_rpt"/>
</dbReference>
<dbReference type="FunFam" id="1.25.40.10:FF:003613">
    <property type="entry name" value="Pentatricopeptide repeat-containing protein At3g23020"/>
    <property type="match status" value="1"/>
</dbReference>
<dbReference type="AlphaFoldDB" id="A0A7N0T5N1"/>
<name>A0A7N0T5N1_KALFE</name>
<feature type="repeat" description="PPR" evidence="3">
    <location>
        <begin position="160"/>
        <end position="194"/>
    </location>
</feature>
<feature type="repeat" description="PPR" evidence="3">
    <location>
        <begin position="718"/>
        <end position="752"/>
    </location>
</feature>
<dbReference type="GO" id="GO:0045727">
    <property type="term" value="P:positive regulation of translation"/>
    <property type="evidence" value="ECO:0007669"/>
    <property type="project" value="TreeGrafter"/>
</dbReference>
<dbReference type="InterPro" id="IPR011990">
    <property type="entry name" value="TPR-like_helical_dom_sf"/>
</dbReference>
<dbReference type="GO" id="GO:0009570">
    <property type="term" value="C:chloroplast stroma"/>
    <property type="evidence" value="ECO:0007669"/>
    <property type="project" value="EnsemblPlants"/>
</dbReference>
<feature type="repeat" description="PPR" evidence="3">
    <location>
        <begin position="369"/>
        <end position="403"/>
    </location>
</feature>
<dbReference type="GO" id="GO:0003729">
    <property type="term" value="F:mRNA binding"/>
    <property type="evidence" value="ECO:0007669"/>
    <property type="project" value="EnsemblPlants"/>
</dbReference>
<reference evidence="5" key="1">
    <citation type="submission" date="2021-01" db="UniProtKB">
        <authorList>
            <consortium name="EnsemblPlants"/>
        </authorList>
    </citation>
    <scope>IDENTIFICATION</scope>
</reference>
<dbReference type="Pfam" id="PF13812">
    <property type="entry name" value="PPR_3"/>
    <property type="match status" value="1"/>
</dbReference>
<feature type="repeat" description="PPR" evidence="3">
    <location>
        <begin position="334"/>
        <end position="368"/>
    </location>
</feature>
<feature type="repeat" description="PPR" evidence="3">
    <location>
        <begin position="299"/>
        <end position="333"/>
    </location>
</feature>
<dbReference type="PROSITE" id="PS51375">
    <property type="entry name" value="PPR"/>
    <property type="match status" value="10"/>
</dbReference>
<evidence type="ECO:0000313" key="6">
    <source>
        <dbReference type="Proteomes" id="UP000594263"/>
    </source>
</evidence>
<proteinExistence type="inferred from homology"/>
<protein>
    <recommendedName>
        <fullName evidence="7">Pentatricopeptide repeat-containing protein</fullName>
    </recommendedName>
</protein>
<comment type="similarity">
    <text evidence="1">Belongs to the PPR family. P subfamily.</text>
</comment>
<feature type="repeat" description="PPR" evidence="3">
    <location>
        <begin position="788"/>
        <end position="822"/>
    </location>
</feature>
<evidence type="ECO:0000256" key="4">
    <source>
        <dbReference type="SAM" id="MobiDB-lite"/>
    </source>
</evidence>
<dbReference type="Gramene" id="Kaladp0024s0268.1.v1.1">
    <property type="protein sequence ID" value="Kaladp0024s0268.1.v1.1.CDS.1"/>
    <property type="gene ID" value="Kaladp0024s0268.v1.1"/>
</dbReference>
<keyword evidence="6" id="KW-1185">Reference proteome</keyword>
<feature type="region of interest" description="Disordered" evidence="4">
    <location>
        <begin position="66"/>
        <end position="94"/>
    </location>
</feature>
<sequence length="891" mass="101149">MYVETVVLVRRFLILSYSTTLATMTPACFGSKILHVSVPLPDDTHPRVSFSSSHRLKRLIVRAETQQVEPHHIPQNHDPKSRDDSSAASTKFSFRSGRKKDAGFRRVVTHFDGDDFSALSADLSLETCNAILKKLESGEDPGKALGFFEWMRGNGKLDSNAVAYNLVLRVLSRRRDWVQAENLIKEMWSSGFELDHQPYNTLIYAASKKGLVDMGARLFRMMLNDGVSPNVATFGMLMTLYQKYWKVEEAEFSFCEMRKLQVRCQSAYSAMITIYTRLRLFGKAEQVIGLLTEDGILFNLENWLVSLNAYCQQGKMGEAQRLLSLMTDAGIPPNIVAYNTLITGYGKISDMEGAQRMFGEMNDVGLVPDETTYRTMIEGWGRAGKYTQALRFYNELKRLGFTPNSSNLYTLLNLFAKNDDEKGVARILQDMTSMGCQCASMLATLLQAYELAARIHKIPLIIRGLFYQHVLINQTSCSSVVMAYVKHGLVDEAIQILKEKRWKDTGFEDNLHHLLICSCKESGNSPNAIKIYSQLAKSDSRPNLHILCTMMDIYTMMGSFGEAEEAFLTLKRSKISLDIVAYTIAVRMFVKAGSLESACSVLEMMNQQKDITPDIYMFRDMLRIYQRCGMTDKLIDLYHKILKSGIPWDQEMYNCVINCCSQALPVDDLSRLFDEMLDSGFTPNTITYSVMINVYGKSGLFKKARRAFWLAQKQGLVDIITYNTMIGAYGKNKQLNRIRSTIRKMQFHGFTVSLEAYNCMLDAYGKKGQIENFRTVLKHMKDANCASDHYTYNIMINIYGEQGWIEEVAGVLTELKESGLKPDLYSYNTLIKAYGIAGMVEDAVALLKEMRENGIQPDRITFSNLIAALRRNDKFLEAVKWSLWMKQLGLS</sequence>
<evidence type="ECO:0000256" key="3">
    <source>
        <dbReference type="PROSITE-ProRule" id="PRU00708"/>
    </source>
</evidence>
<feature type="repeat" description="PPR" evidence="3">
    <location>
        <begin position="649"/>
        <end position="683"/>
    </location>
</feature>
<evidence type="ECO:0000256" key="2">
    <source>
        <dbReference type="ARBA" id="ARBA00022737"/>
    </source>
</evidence>
<dbReference type="Pfam" id="PF01535">
    <property type="entry name" value="PPR"/>
    <property type="match status" value="5"/>
</dbReference>
<evidence type="ECO:0000313" key="5">
    <source>
        <dbReference type="EnsemblPlants" id="Kaladp0024s0268.1.v1.1.CDS.1"/>
    </source>
</evidence>
<dbReference type="GO" id="GO:0003677">
    <property type="term" value="F:DNA binding"/>
    <property type="evidence" value="ECO:0007669"/>
    <property type="project" value="EnsemblPlants"/>
</dbReference>
<dbReference type="OMA" id="DVFSIME"/>
<dbReference type="PANTHER" id="PTHR47447:SF12">
    <property type="entry name" value="PENTATRICOPEPTIDE REPEAT-CONTAINING PROTEIN ATP4 HOMOLOG, CHLOROPLASTIC"/>
    <property type="match status" value="1"/>
</dbReference>
<dbReference type="PANTHER" id="PTHR47447">
    <property type="entry name" value="OS03G0856100 PROTEIN"/>
    <property type="match status" value="1"/>
</dbReference>
<dbReference type="SUPFAM" id="SSF48452">
    <property type="entry name" value="TPR-like"/>
    <property type="match status" value="1"/>
</dbReference>
<dbReference type="Pfam" id="PF13041">
    <property type="entry name" value="PPR_2"/>
    <property type="match status" value="5"/>
</dbReference>
<dbReference type="Proteomes" id="UP000594263">
    <property type="component" value="Unplaced"/>
</dbReference>
<dbReference type="Gene3D" id="1.25.40.10">
    <property type="entry name" value="Tetratricopeptide repeat domain"/>
    <property type="match status" value="5"/>
</dbReference>
<keyword evidence="2" id="KW-0677">Repeat</keyword>
<organism evidence="5 6">
    <name type="scientific">Kalanchoe fedtschenkoi</name>
    <name type="common">Lavender scallops</name>
    <name type="synonym">South American air plant</name>
    <dbReference type="NCBI Taxonomy" id="63787"/>
    <lineage>
        <taxon>Eukaryota</taxon>
        <taxon>Viridiplantae</taxon>
        <taxon>Streptophyta</taxon>
        <taxon>Embryophyta</taxon>
        <taxon>Tracheophyta</taxon>
        <taxon>Spermatophyta</taxon>
        <taxon>Magnoliopsida</taxon>
        <taxon>eudicotyledons</taxon>
        <taxon>Gunneridae</taxon>
        <taxon>Pentapetalae</taxon>
        <taxon>Saxifragales</taxon>
        <taxon>Crassulaceae</taxon>
        <taxon>Kalanchoe</taxon>
    </lineage>
</organism>
<dbReference type="NCBIfam" id="TIGR00756">
    <property type="entry name" value="PPR"/>
    <property type="match status" value="11"/>
</dbReference>